<evidence type="ECO:0000313" key="2">
    <source>
        <dbReference type="EMBL" id="PSU32014.1"/>
    </source>
</evidence>
<gene>
    <name evidence="2" type="ORF">C9I99_19565</name>
</gene>
<dbReference type="RefSeq" id="WP_107350521.1">
    <property type="nucleotide sequence ID" value="NZ_PYMH01000011.1"/>
</dbReference>
<dbReference type="Proteomes" id="UP000241222">
    <property type="component" value="Unassembled WGS sequence"/>
</dbReference>
<proteinExistence type="predicted"/>
<evidence type="ECO:0000313" key="3">
    <source>
        <dbReference type="Proteomes" id="UP000241222"/>
    </source>
</evidence>
<keyword evidence="3" id="KW-1185">Reference proteome</keyword>
<dbReference type="AlphaFoldDB" id="A0A2T3IUG7"/>
<sequence>MKLVYPFLIGMVWAMPLHAGITDPDCTAEKAAKSTASKMTVGVSGRCTPKEAAKDTATGAVNNALPDEGVAGKAVDAAMPGSSTDKKDVKANSQ</sequence>
<name>A0A2T3IUG7_9GAMM</name>
<reference evidence="2 3" key="1">
    <citation type="submission" date="2018-03" db="EMBL/GenBank/DDBJ databases">
        <title>Whole genome sequencing of Histamine producing bacteria.</title>
        <authorList>
            <person name="Butler K."/>
        </authorList>
    </citation>
    <scope>NUCLEOTIDE SEQUENCE [LARGE SCALE GENOMIC DNA]</scope>
    <source>
        <strain evidence="2 3">JCM 13586</strain>
    </source>
</reference>
<protein>
    <submittedName>
        <fullName evidence="2">Uncharacterized protein</fullName>
    </submittedName>
</protein>
<dbReference type="OrthoDB" id="5906139at2"/>
<keyword evidence="1" id="KW-0732">Signal</keyword>
<organism evidence="2 3">
    <name type="scientific">Photobacterium lutimaris</name>
    <dbReference type="NCBI Taxonomy" id="388278"/>
    <lineage>
        <taxon>Bacteria</taxon>
        <taxon>Pseudomonadati</taxon>
        <taxon>Pseudomonadota</taxon>
        <taxon>Gammaproteobacteria</taxon>
        <taxon>Vibrionales</taxon>
        <taxon>Vibrionaceae</taxon>
        <taxon>Photobacterium</taxon>
    </lineage>
</organism>
<dbReference type="EMBL" id="PYMH01000011">
    <property type="protein sequence ID" value="PSU32014.1"/>
    <property type="molecule type" value="Genomic_DNA"/>
</dbReference>
<comment type="caution">
    <text evidence="2">The sequence shown here is derived from an EMBL/GenBank/DDBJ whole genome shotgun (WGS) entry which is preliminary data.</text>
</comment>
<feature type="signal peptide" evidence="1">
    <location>
        <begin position="1"/>
        <end position="19"/>
    </location>
</feature>
<feature type="chain" id="PRO_5015588338" evidence="1">
    <location>
        <begin position="20"/>
        <end position="94"/>
    </location>
</feature>
<accession>A0A2T3IUG7</accession>
<evidence type="ECO:0000256" key="1">
    <source>
        <dbReference type="SAM" id="SignalP"/>
    </source>
</evidence>